<dbReference type="Proteomes" id="UP000190667">
    <property type="component" value="Unassembled WGS sequence"/>
</dbReference>
<keyword evidence="2" id="KW-1185">Reference proteome</keyword>
<organism evidence="1 2">
    <name type="scientific">Izhakiella australiensis</name>
    <dbReference type="NCBI Taxonomy" id="1926881"/>
    <lineage>
        <taxon>Bacteria</taxon>
        <taxon>Pseudomonadati</taxon>
        <taxon>Pseudomonadota</taxon>
        <taxon>Gammaproteobacteria</taxon>
        <taxon>Enterobacterales</taxon>
        <taxon>Erwiniaceae</taxon>
        <taxon>Izhakiella</taxon>
    </lineage>
</organism>
<name>A0A1S8YQU2_9GAMM</name>
<proteinExistence type="predicted"/>
<comment type="caution">
    <text evidence="1">The sequence shown here is derived from an EMBL/GenBank/DDBJ whole genome shotgun (WGS) entry which is preliminary data.</text>
</comment>
<reference evidence="1 2" key="1">
    <citation type="submission" date="2016-12" db="EMBL/GenBank/DDBJ databases">
        <title>Izhakiella australiana sp. nov. of genus Izhakiella isolated from Australian desert.</title>
        <authorList>
            <person name="Ji M."/>
        </authorList>
    </citation>
    <scope>NUCLEOTIDE SEQUENCE [LARGE SCALE GENOMIC DNA]</scope>
    <source>
        <strain evidence="1 2">D4N98</strain>
    </source>
</reference>
<dbReference type="STRING" id="1926881.BTJ39_05720"/>
<accession>A0A1S8YQU2</accession>
<evidence type="ECO:0000313" key="2">
    <source>
        <dbReference type="Proteomes" id="UP000190667"/>
    </source>
</evidence>
<protein>
    <submittedName>
        <fullName evidence="1">Uncharacterized protein</fullName>
    </submittedName>
</protein>
<dbReference type="AlphaFoldDB" id="A0A1S8YQU2"/>
<gene>
    <name evidence="1" type="ORF">BTJ39_05720</name>
</gene>
<dbReference type="EMBL" id="MRUL01000002">
    <property type="protein sequence ID" value="OON41454.1"/>
    <property type="molecule type" value="Genomic_DNA"/>
</dbReference>
<sequence length="70" mass="8265">MEGENCERRRALLYRCLPWRGDYHQAGFTLDNSQRQCHSHRPLNPQTAALTYRLCGKNYRHGLITFTEGR</sequence>
<evidence type="ECO:0000313" key="1">
    <source>
        <dbReference type="EMBL" id="OON41454.1"/>
    </source>
</evidence>